<dbReference type="Proteomes" id="UP000711407">
    <property type="component" value="Unassembled WGS sequence"/>
</dbReference>
<evidence type="ECO:0000313" key="5">
    <source>
        <dbReference type="Proteomes" id="UP000711407"/>
    </source>
</evidence>
<evidence type="ECO:0000256" key="2">
    <source>
        <dbReference type="PROSITE-ProRule" id="PRU00335"/>
    </source>
</evidence>
<dbReference type="PANTHER" id="PTHR30328">
    <property type="entry name" value="TRANSCRIPTIONAL REPRESSOR"/>
    <property type="match status" value="1"/>
</dbReference>
<name>A0A921EA08_9BACT</name>
<dbReference type="PROSITE" id="PS50977">
    <property type="entry name" value="HTH_TETR_2"/>
    <property type="match status" value="1"/>
</dbReference>
<feature type="domain" description="HTH tetR-type" evidence="3">
    <location>
        <begin position="6"/>
        <end position="66"/>
    </location>
</feature>
<evidence type="ECO:0000313" key="4">
    <source>
        <dbReference type="EMBL" id="HJE38947.1"/>
    </source>
</evidence>
<evidence type="ECO:0000256" key="1">
    <source>
        <dbReference type="ARBA" id="ARBA00023125"/>
    </source>
</evidence>
<dbReference type="InterPro" id="IPR009057">
    <property type="entry name" value="Homeodomain-like_sf"/>
</dbReference>
<dbReference type="Gene3D" id="1.10.357.10">
    <property type="entry name" value="Tetracycline Repressor, domain 2"/>
    <property type="match status" value="1"/>
</dbReference>
<protein>
    <submittedName>
        <fullName evidence="4">TetR/AcrR family transcriptional regulator</fullName>
    </submittedName>
</protein>
<dbReference type="GO" id="GO:0003677">
    <property type="term" value="F:DNA binding"/>
    <property type="evidence" value="ECO:0007669"/>
    <property type="project" value="UniProtKB-UniRule"/>
</dbReference>
<dbReference type="SUPFAM" id="SSF46689">
    <property type="entry name" value="Homeodomain-like"/>
    <property type="match status" value="1"/>
</dbReference>
<sequence length="204" mass="23136">MSTMQNDTERAILTAAEQEFMLKGYGGARTTAIAEKAGVTHAMLHYYYRTKDSLFNRIIEEKAAELLNQVLALFSTVEHTSFADKICHVVERHFDMLVQNPLLPGFVLTELRNNPERLEGWFTKIGDAVKMLAPDLQAEVERVSAEGTICHLPVQALLSDIVFLNISSVGFADVFCRIFGQDKDAYLEMRRKENVETIRKRLLP</sequence>
<reference evidence="4" key="2">
    <citation type="submission" date="2021-09" db="EMBL/GenBank/DDBJ databases">
        <authorList>
            <person name="Gilroy R."/>
        </authorList>
    </citation>
    <scope>NUCLEOTIDE SEQUENCE</scope>
    <source>
        <strain evidence="4">4100</strain>
    </source>
</reference>
<comment type="caution">
    <text evidence="4">The sequence shown here is derived from an EMBL/GenBank/DDBJ whole genome shotgun (WGS) entry which is preliminary data.</text>
</comment>
<proteinExistence type="predicted"/>
<dbReference type="AlphaFoldDB" id="A0A921EA08"/>
<dbReference type="PRINTS" id="PR00455">
    <property type="entry name" value="HTHTETR"/>
</dbReference>
<reference evidence="4" key="1">
    <citation type="journal article" date="2021" name="PeerJ">
        <title>Extensive microbial diversity within the chicken gut microbiome revealed by metagenomics and culture.</title>
        <authorList>
            <person name="Gilroy R."/>
            <person name="Ravi A."/>
            <person name="Getino M."/>
            <person name="Pursley I."/>
            <person name="Horton D.L."/>
            <person name="Alikhan N.F."/>
            <person name="Baker D."/>
            <person name="Gharbi K."/>
            <person name="Hall N."/>
            <person name="Watson M."/>
            <person name="Adriaenssens E.M."/>
            <person name="Foster-Nyarko E."/>
            <person name="Jarju S."/>
            <person name="Secka A."/>
            <person name="Antonio M."/>
            <person name="Oren A."/>
            <person name="Chaudhuri R.R."/>
            <person name="La Ragione R."/>
            <person name="Hildebrand F."/>
            <person name="Pallen M.J."/>
        </authorList>
    </citation>
    <scope>NUCLEOTIDE SEQUENCE</scope>
    <source>
        <strain evidence="4">4100</strain>
    </source>
</reference>
<dbReference type="EMBL" id="DYXT01000025">
    <property type="protein sequence ID" value="HJE38947.1"/>
    <property type="molecule type" value="Genomic_DNA"/>
</dbReference>
<accession>A0A921EA08</accession>
<feature type="DNA-binding region" description="H-T-H motif" evidence="2">
    <location>
        <begin position="29"/>
        <end position="48"/>
    </location>
</feature>
<keyword evidence="1 2" id="KW-0238">DNA-binding</keyword>
<dbReference type="InterPro" id="IPR050109">
    <property type="entry name" value="HTH-type_TetR-like_transc_reg"/>
</dbReference>
<dbReference type="InterPro" id="IPR001647">
    <property type="entry name" value="HTH_TetR"/>
</dbReference>
<dbReference type="Pfam" id="PF00440">
    <property type="entry name" value="TetR_N"/>
    <property type="match status" value="1"/>
</dbReference>
<evidence type="ECO:0000259" key="3">
    <source>
        <dbReference type="PROSITE" id="PS50977"/>
    </source>
</evidence>
<organism evidence="4 5">
    <name type="scientific">Candidatus Amulumruptor caecigallinarius</name>
    <dbReference type="NCBI Taxonomy" id="2109911"/>
    <lineage>
        <taxon>Bacteria</taxon>
        <taxon>Pseudomonadati</taxon>
        <taxon>Bacteroidota</taxon>
        <taxon>Bacteroidia</taxon>
        <taxon>Bacteroidales</taxon>
        <taxon>Muribaculaceae</taxon>
        <taxon>Candidatus Amulumruptor</taxon>
    </lineage>
</organism>
<dbReference type="PANTHER" id="PTHR30328:SF54">
    <property type="entry name" value="HTH-TYPE TRANSCRIPTIONAL REPRESSOR SCO4008"/>
    <property type="match status" value="1"/>
</dbReference>
<gene>
    <name evidence="4" type="ORF">K8V47_04215</name>
</gene>